<dbReference type="GO" id="GO:0031505">
    <property type="term" value="P:fungal-type cell wall organization"/>
    <property type="evidence" value="ECO:0007669"/>
    <property type="project" value="TreeGrafter"/>
</dbReference>
<feature type="region of interest" description="Disordered" evidence="9">
    <location>
        <begin position="43"/>
        <end position="64"/>
    </location>
</feature>
<dbReference type="CDD" id="cd02180">
    <property type="entry name" value="GH16_fungal_KRE6_glucanase"/>
    <property type="match status" value="1"/>
</dbReference>
<dbReference type="FunFam" id="2.60.120.200:FF:000140">
    <property type="entry name" value="Beta-glucan synthesis-associated protein"/>
    <property type="match status" value="1"/>
</dbReference>
<evidence type="ECO:0000256" key="9">
    <source>
        <dbReference type="SAM" id="MobiDB-lite"/>
    </source>
</evidence>
<organism evidence="12 13">
    <name type="scientific">Cryptococcus amylolentus CBS 6039</name>
    <dbReference type="NCBI Taxonomy" id="1295533"/>
    <lineage>
        <taxon>Eukaryota</taxon>
        <taxon>Fungi</taxon>
        <taxon>Dikarya</taxon>
        <taxon>Basidiomycota</taxon>
        <taxon>Agaricomycotina</taxon>
        <taxon>Tremellomycetes</taxon>
        <taxon>Tremellales</taxon>
        <taxon>Cryptococcaceae</taxon>
        <taxon>Cryptococcus</taxon>
    </lineage>
</organism>
<evidence type="ECO:0000259" key="11">
    <source>
        <dbReference type="PROSITE" id="PS51762"/>
    </source>
</evidence>
<feature type="compositionally biased region" description="Polar residues" evidence="9">
    <location>
        <begin position="43"/>
        <end position="53"/>
    </location>
</feature>
<dbReference type="RefSeq" id="XP_018994119.1">
    <property type="nucleotide sequence ID" value="XM_019137093.1"/>
</dbReference>
<evidence type="ECO:0000256" key="6">
    <source>
        <dbReference type="ARBA" id="ARBA00023136"/>
    </source>
</evidence>
<evidence type="ECO:0000256" key="2">
    <source>
        <dbReference type="ARBA" id="ARBA00010962"/>
    </source>
</evidence>
<protein>
    <recommendedName>
        <fullName evidence="11">GH16 domain-containing protein</fullName>
    </recommendedName>
</protein>
<keyword evidence="7" id="KW-0325">Glycoprotein</keyword>
<dbReference type="Gene3D" id="2.60.120.200">
    <property type="match status" value="1"/>
</dbReference>
<dbReference type="OrthoDB" id="412647at2759"/>
<name>A0A1E3HSI0_9TREE</name>
<evidence type="ECO:0000256" key="1">
    <source>
        <dbReference type="ARBA" id="ARBA00004606"/>
    </source>
</evidence>
<dbReference type="Proteomes" id="UP000094065">
    <property type="component" value="Unassembled WGS sequence"/>
</dbReference>
<dbReference type="FunFam" id="2.60.120.200:FF:000135">
    <property type="entry name" value="Related to KRE6-glucan synthase subunit"/>
    <property type="match status" value="1"/>
</dbReference>
<evidence type="ECO:0000256" key="3">
    <source>
        <dbReference type="ARBA" id="ARBA00022692"/>
    </source>
</evidence>
<gene>
    <name evidence="12" type="ORF">L202_03286</name>
</gene>
<accession>A0A1E3HSI0</accession>
<feature type="transmembrane region" description="Helical" evidence="10">
    <location>
        <begin position="148"/>
        <end position="171"/>
    </location>
</feature>
<keyword evidence="5 10" id="KW-1133">Transmembrane helix</keyword>
<dbReference type="PROSITE" id="PS51762">
    <property type="entry name" value="GH16_2"/>
    <property type="match status" value="1"/>
</dbReference>
<dbReference type="SUPFAM" id="SSF49899">
    <property type="entry name" value="Concanavalin A-like lectins/glucanases"/>
    <property type="match status" value="1"/>
</dbReference>
<feature type="region of interest" description="Disordered" evidence="9">
    <location>
        <begin position="102"/>
        <end position="126"/>
    </location>
</feature>
<evidence type="ECO:0000313" key="13">
    <source>
        <dbReference type="Proteomes" id="UP000094065"/>
    </source>
</evidence>
<evidence type="ECO:0000256" key="10">
    <source>
        <dbReference type="SAM" id="Phobius"/>
    </source>
</evidence>
<feature type="compositionally biased region" description="Polar residues" evidence="9">
    <location>
        <begin position="21"/>
        <end position="30"/>
    </location>
</feature>
<dbReference type="EMBL" id="AWGJ01000005">
    <property type="protein sequence ID" value="ODN79272.1"/>
    <property type="molecule type" value="Genomic_DNA"/>
</dbReference>
<dbReference type="GeneID" id="30154595"/>
<feature type="compositionally biased region" description="Polar residues" evidence="9">
    <location>
        <begin position="1"/>
        <end position="10"/>
    </location>
</feature>
<feature type="region of interest" description="Disordered" evidence="9">
    <location>
        <begin position="201"/>
        <end position="223"/>
    </location>
</feature>
<keyword evidence="6 10" id="KW-0472">Membrane</keyword>
<keyword evidence="3 10" id="KW-0812">Transmembrane</keyword>
<reference evidence="12 13" key="1">
    <citation type="submission" date="2016-06" db="EMBL/GenBank/DDBJ databases">
        <title>Evolution of pathogenesis and genome organization in the Tremellales.</title>
        <authorList>
            <person name="Cuomo C."/>
            <person name="Litvintseva A."/>
            <person name="Heitman J."/>
            <person name="Chen Y."/>
            <person name="Sun S."/>
            <person name="Springer D."/>
            <person name="Dromer F."/>
            <person name="Young S."/>
            <person name="Zeng Q."/>
            <person name="Chapman S."/>
            <person name="Gujja S."/>
            <person name="Saif S."/>
            <person name="Birren B."/>
        </authorList>
    </citation>
    <scope>NUCLEOTIDE SEQUENCE [LARGE SCALE GENOMIC DNA]</scope>
    <source>
        <strain evidence="12 13">CBS 6039</strain>
    </source>
</reference>
<dbReference type="STRING" id="1295533.A0A1E3HSI0"/>
<dbReference type="InterPro" id="IPR013320">
    <property type="entry name" value="ConA-like_dom_sf"/>
</dbReference>
<dbReference type="PANTHER" id="PTHR31361:SF15">
    <property type="entry name" value="GH16 DOMAIN-CONTAINING PROTEIN"/>
    <property type="match status" value="1"/>
</dbReference>
<dbReference type="AlphaFoldDB" id="A0A1E3HSI0"/>
<comment type="subcellular location">
    <subcellularLocation>
        <location evidence="1">Membrane</location>
        <topology evidence="1">Single-pass type II membrane protein</topology>
    </subcellularLocation>
</comment>
<dbReference type="GO" id="GO:0005789">
    <property type="term" value="C:endoplasmic reticulum membrane"/>
    <property type="evidence" value="ECO:0007669"/>
    <property type="project" value="TreeGrafter"/>
</dbReference>
<dbReference type="GO" id="GO:0015926">
    <property type="term" value="F:glucosidase activity"/>
    <property type="evidence" value="ECO:0007669"/>
    <property type="project" value="TreeGrafter"/>
</dbReference>
<keyword evidence="8" id="KW-0961">Cell wall biogenesis/degradation</keyword>
<evidence type="ECO:0000256" key="4">
    <source>
        <dbReference type="ARBA" id="ARBA00022968"/>
    </source>
</evidence>
<dbReference type="Pfam" id="PF03935">
    <property type="entry name" value="SKN1_KRE6_Sbg1"/>
    <property type="match status" value="1"/>
</dbReference>
<dbReference type="PANTHER" id="PTHR31361">
    <property type="entry name" value="BETA-GLUCAN SYNTHESIS-ASSOCIATED PROTEIN KRE6-RELATED"/>
    <property type="match status" value="1"/>
</dbReference>
<evidence type="ECO:0000313" key="12">
    <source>
        <dbReference type="EMBL" id="ODN79272.1"/>
    </source>
</evidence>
<comment type="caution">
    <text evidence="12">The sequence shown here is derived from an EMBL/GenBank/DDBJ whole genome shotgun (WGS) entry which is preliminary data.</text>
</comment>
<feature type="domain" description="GH16" evidence="11">
    <location>
        <begin position="200"/>
        <end position="592"/>
    </location>
</feature>
<evidence type="ECO:0000256" key="8">
    <source>
        <dbReference type="ARBA" id="ARBA00023316"/>
    </source>
</evidence>
<dbReference type="InterPro" id="IPR000757">
    <property type="entry name" value="Beta-glucanase-like"/>
</dbReference>
<keyword evidence="13" id="KW-1185">Reference proteome</keyword>
<sequence length="639" mass="70169">MNSPTHSQSGHEPLLAYASHPGQNNSHRYSDYSYTSNDFGGMSHRNSGVISPSPSLPRVDSEMSHTSAYSASPYSGGGFGPTANAVGGVSTASVRGPLLRQAGAPASNQPMPSNEDDDLDDDLHTFTPGELRASKISTPFTFTSLRGWLNALTLFVLAGGGVMLFAGYPILTYYYDDGSSSGSATAGYNVGGVNASGQYPDIPGLPSMIDDDTPEWAHSRTGDDGGEWTLVFSDEFEKEGRTFFEGDDPFFTAMDIHYWGTGDLEWLDPSAVTTKDGHLVMTMTQEPIHDLNFKSGMVQSWNKLCFNKNAYIEVSASFPGNTSLGGFWPGIWTMGNLGRPGYGATTDGTWPYSYDTCDIGTLANQTWVNGTGPAATLTTGTNSGPLSYLPGQRVSACTCEGEDHPGPSNDVGRSAPEIDIIEAQIILDEARGEVSQSLQIAPFDDHYQWNNASENFKMYDTHLSYWNTYLGGTTQQALSSLTRVPRNIYYNQEGESGKFGVFGVEYQAFPDKREDGYVTWYSDNKTSWTLYGGTLAPNNKTEIGQRMVPEEPLALIFNLHMSYNFQAVDLDHLVWPNYHRIDYIRVYQKPDRISVTCDPDDYPTAEYIENHLNAYSNPNLTTWEDAGYTYPKNSLIDDC</sequence>
<comment type="similarity">
    <text evidence="2">Belongs to the SKN1/KRE6 family.</text>
</comment>
<keyword evidence="4" id="KW-0735">Signal-anchor</keyword>
<dbReference type="GO" id="GO:0006078">
    <property type="term" value="P:(1-&gt;6)-beta-D-glucan biosynthetic process"/>
    <property type="evidence" value="ECO:0007669"/>
    <property type="project" value="TreeGrafter"/>
</dbReference>
<proteinExistence type="inferred from homology"/>
<dbReference type="GO" id="GO:0005886">
    <property type="term" value="C:plasma membrane"/>
    <property type="evidence" value="ECO:0007669"/>
    <property type="project" value="TreeGrafter"/>
</dbReference>
<feature type="region of interest" description="Disordered" evidence="9">
    <location>
        <begin position="1"/>
        <end position="30"/>
    </location>
</feature>
<evidence type="ECO:0000256" key="5">
    <source>
        <dbReference type="ARBA" id="ARBA00022989"/>
    </source>
</evidence>
<dbReference type="InterPro" id="IPR005629">
    <property type="entry name" value="Skn1/Kre6/Sbg1"/>
</dbReference>
<evidence type="ECO:0000256" key="7">
    <source>
        <dbReference type="ARBA" id="ARBA00023180"/>
    </source>
</evidence>